<accession>A0A4Q1HSK5</accession>
<proteinExistence type="predicted"/>
<name>A0A4Q1HSK5_9BURK</name>
<feature type="transmembrane region" description="Helical" evidence="1">
    <location>
        <begin position="292"/>
        <end position="313"/>
    </location>
</feature>
<reference evidence="3 4" key="1">
    <citation type="journal article" date="2017" name="Int. J. Syst. Evol. Microbiol.">
        <title>Achromobacter aloeverae sp. nov., isolated from the root of Aloe vera (L.) Burm.f.</title>
        <authorList>
            <person name="Kuncharoen N."/>
            <person name="Muramatsu Y."/>
            <person name="Shibata C."/>
            <person name="Kamakura Y."/>
            <person name="Nakagawa Y."/>
            <person name="Tanasupawat S."/>
        </authorList>
    </citation>
    <scope>NUCLEOTIDE SEQUENCE [LARGE SCALE GENOMIC DNA]</scope>
    <source>
        <strain evidence="3 4">AVA-1</strain>
    </source>
</reference>
<keyword evidence="4" id="KW-1185">Reference proteome</keyword>
<dbReference type="GO" id="GO:0000271">
    <property type="term" value="P:polysaccharide biosynthetic process"/>
    <property type="evidence" value="ECO:0007669"/>
    <property type="project" value="TreeGrafter"/>
</dbReference>
<feature type="transmembrane region" description="Helical" evidence="1">
    <location>
        <begin position="123"/>
        <end position="144"/>
    </location>
</feature>
<feature type="transmembrane region" description="Helical" evidence="1">
    <location>
        <begin position="205"/>
        <end position="226"/>
    </location>
</feature>
<protein>
    <recommendedName>
        <fullName evidence="2">Acyltransferase 3 domain-containing protein</fullName>
    </recommendedName>
</protein>
<keyword evidence="1" id="KW-1133">Transmembrane helix</keyword>
<keyword evidence="1" id="KW-0812">Transmembrane</keyword>
<feature type="domain" description="Acyltransferase 3" evidence="2">
    <location>
        <begin position="11"/>
        <end position="309"/>
    </location>
</feature>
<dbReference type="AlphaFoldDB" id="A0A4Q1HSK5"/>
<gene>
    <name evidence="3" type="ORF">C7R54_06195</name>
</gene>
<feature type="transmembrane region" description="Helical" evidence="1">
    <location>
        <begin position="82"/>
        <end position="103"/>
    </location>
</feature>
<organism evidence="3 4">
    <name type="scientific">Achromobacter aloeverae</name>
    <dbReference type="NCBI Taxonomy" id="1750518"/>
    <lineage>
        <taxon>Bacteria</taxon>
        <taxon>Pseudomonadati</taxon>
        <taxon>Pseudomonadota</taxon>
        <taxon>Betaproteobacteria</taxon>
        <taxon>Burkholderiales</taxon>
        <taxon>Alcaligenaceae</taxon>
        <taxon>Achromobacter</taxon>
    </lineage>
</organism>
<dbReference type="RefSeq" id="WP_275669685.1">
    <property type="nucleotide sequence ID" value="NZ_JBHSDO010000006.1"/>
</dbReference>
<keyword evidence="1" id="KW-0472">Membrane</keyword>
<dbReference type="InterPro" id="IPR050879">
    <property type="entry name" value="Acyltransferase_3"/>
</dbReference>
<comment type="caution">
    <text evidence="3">The sequence shown here is derived from an EMBL/GenBank/DDBJ whole genome shotgun (WGS) entry which is preliminary data.</text>
</comment>
<feature type="transmembrane region" description="Helical" evidence="1">
    <location>
        <begin position="238"/>
        <end position="255"/>
    </location>
</feature>
<dbReference type="InterPro" id="IPR002656">
    <property type="entry name" value="Acyl_transf_3_dom"/>
</dbReference>
<dbReference type="PANTHER" id="PTHR23028:SF53">
    <property type="entry name" value="ACYL_TRANSF_3 DOMAIN-CONTAINING PROTEIN"/>
    <property type="match status" value="1"/>
</dbReference>
<dbReference type="Proteomes" id="UP000290849">
    <property type="component" value="Unassembled WGS sequence"/>
</dbReference>
<sequence length="345" mass="38351">MSPTPNNIPVLNGLRALAVIIVFMTHASNSYFGGLFGGAGAGQTGVMLFFVLSGLLMGHLYLNVPATRTALLDFAVKRIARIYPLFFCVVMVCYGLARSGWILDDYRLGMELLPTLAFVKGASILWTIGPEVIFYAVFLLLWPLWQARRGVFWAALLAMLTLSLLPLDLPLSNSLFALHYRLPYFLAGMFIGLDLSRASALFGKSFHWMLAVFILAAPQVLGHFIALPEVFYSGTWGLPLYLALTVAFVLSCLAARPWLLTNPFTEYLGKISFSFYLIHMVVLKNFTWLPSVAAVTASFLVTVILSHATYRWIELPSRNLGRRILRKARETSEPIATISLSETAR</sequence>
<feature type="transmembrane region" description="Helical" evidence="1">
    <location>
        <begin position="151"/>
        <end position="169"/>
    </location>
</feature>
<evidence type="ECO:0000259" key="2">
    <source>
        <dbReference type="Pfam" id="PF01757"/>
    </source>
</evidence>
<dbReference type="GO" id="GO:0016020">
    <property type="term" value="C:membrane"/>
    <property type="evidence" value="ECO:0007669"/>
    <property type="project" value="TreeGrafter"/>
</dbReference>
<dbReference type="EMBL" id="PYAL01000001">
    <property type="protein sequence ID" value="RXN93286.1"/>
    <property type="molecule type" value="Genomic_DNA"/>
</dbReference>
<feature type="transmembrane region" description="Helical" evidence="1">
    <location>
        <begin position="44"/>
        <end position="62"/>
    </location>
</feature>
<dbReference type="GO" id="GO:0016747">
    <property type="term" value="F:acyltransferase activity, transferring groups other than amino-acyl groups"/>
    <property type="evidence" value="ECO:0007669"/>
    <property type="project" value="InterPro"/>
</dbReference>
<dbReference type="Pfam" id="PF01757">
    <property type="entry name" value="Acyl_transf_3"/>
    <property type="match status" value="1"/>
</dbReference>
<dbReference type="PANTHER" id="PTHR23028">
    <property type="entry name" value="ACETYLTRANSFERASE"/>
    <property type="match status" value="1"/>
</dbReference>
<evidence type="ECO:0000313" key="4">
    <source>
        <dbReference type="Proteomes" id="UP000290849"/>
    </source>
</evidence>
<evidence type="ECO:0000256" key="1">
    <source>
        <dbReference type="SAM" id="Phobius"/>
    </source>
</evidence>
<evidence type="ECO:0000313" key="3">
    <source>
        <dbReference type="EMBL" id="RXN93286.1"/>
    </source>
</evidence>
<feature type="transmembrane region" description="Helical" evidence="1">
    <location>
        <begin position="12"/>
        <end position="32"/>
    </location>
</feature>